<accession>A0ABQ6AFB0</accession>
<keyword evidence="2 5" id="KW-0808">Transferase</keyword>
<evidence type="ECO:0000256" key="1">
    <source>
        <dbReference type="ARBA" id="ARBA00022603"/>
    </source>
</evidence>
<feature type="binding site" evidence="5">
    <location>
        <begin position="116"/>
        <end position="121"/>
    </location>
    <ligand>
        <name>S-adenosyl-L-methionine</name>
        <dbReference type="ChEBI" id="CHEBI:59789"/>
    </ligand>
</feature>
<proteinExistence type="inferred from homology"/>
<comment type="catalytic activity">
    <reaction evidence="5">
        <text>pseudouridine(1915) in 23S rRNA + S-adenosyl-L-methionine = N(3)-methylpseudouridine(1915) in 23S rRNA + S-adenosyl-L-homocysteine + H(+)</text>
        <dbReference type="Rhea" id="RHEA:42752"/>
        <dbReference type="Rhea" id="RHEA-COMP:10221"/>
        <dbReference type="Rhea" id="RHEA-COMP:10222"/>
        <dbReference type="ChEBI" id="CHEBI:15378"/>
        <dbReference type="ChEBI" id="CHEBI:57856"/>
        <dbReference type="ChEBI" id="CHEBI:59789"/>
        <dbReference type="ChEBI" id="CHEBI:65314"/>
        <dbReference type="ChEBI" id="CHEBI:74486"/>
        <dbReference type="EC" id="2.1.1.177"/>
    </reaction>
</comment>
<gene>
    <name evidence="5 6" type="primary">rlmH</name>
    <name evidence="6" type="ORF">GCM10010909_34860</name>
</gene>
<evidence type="ECO:0000313" key="7">
    <source>
        <dbReference type="Proteomes" id="UP001156641"/>
    </source>
</evidence>
<dbReference type="CDD" id="cd18081">
    <property type="entry name" value="RlmH-like"/>
    <property type="match status" value="1"/>
</dbReference>
<dbReference type="SUPFAM" id="SSF75217">
    <property type="entry name" value="alpha/beta knot"/>
    <property type="match status" value="1"/>
</dbReference>
<keyword evidence="5" id="KW-0963">Cytoplasm</keyword>
<dbReference type="PANTHER" id="PTHR33603">
    <property type="entry name" value="METHYLTRANSFERASE"/>
    <property type="match status" value="1"/>
</dbReference>
<dbReference type="RefSeq" id="WP_284259661.1">
    <property type="nucleotide sequence ID" value="NZ_BSOS01000094.1"/>
</dbReference>
<dbReference type="InterPro" id="IPR029026">
    <property type="entry name" value="tRNA_m1G_MTases_N"/>
</dbReference>
<dbReference type="InterPro" id="IPR029028">
    <property type="entry name" value="Alpha/beta_knot_MTases"/>
</dbReference>
<keyword evidence="1 5" id="KW-0489">Methyltransferase</keyword>
<organism evidence="6 7">
    <name type="scientific">Acidocella aquatica</name>
    <dbReference type="NCBI Taxonomy" id="1922313"/>
    <lineage>
        <taxon>Bacteria</taxon>
        <taxon>Pseudomonadati</taxon>
        <taxon>Pseudomonadota</taxon>
        <taxon>Alphaproteobacteria</taxon>
        <taxon>Acetobacterales</taxon>
        <taxon>Acidocellaceae</taxon>
        <taxon>Acidocella</taxon>
    </lineage>
</organism>
<sequence>MRLIAIGRSSASTPESELLRRYAARIKPTLSLVEFQDGYGNPAEIKRREALAILSAIKSDEFVIALDAGGAAPDSPELAKLLAKWTEQSKKLAFVIGGAEGLDAAVITRAGAKLSLGKLTWPHMLVRPMLAEQLYRAQMINAGHPYHRAGRP</sequence>
<dbReference type="PANTHER" id="PTHR33603:SF1">
    <property type="entry name" value="RIBOSOMAL RNA LARGE SUBUNIT METHYLTRANSFERASE H"/>
    <property type="match status" value="1"/>
</dbReference>
<feature type="binding site" evidence="5">
    <location>
        <position position="66"/>
    </location>
    <ligand>
        <name>S-adenosyl-L-methionine</name>
        <dbReference type="ChEBI" id="CHEBI:59789"/>
    </ligand>
</feature>
<dbReference type="GO" id="GO:0032259">
    <property type="term" value="P:methylation"/>
    <property type="evidence" value="ECO:0007669"/>
    <property type="project" value="UniProtKB-KW"/>
</dbReference>
<comment type="subunit">
    <text evidence="5">Homodimer.</text>
</comment>
<comment type="caution">
    <text evidence="6">The sequence shown here is derived from an EMBL/GenBank/DDBJ whole genome shotgun (WGS) entry which is preliminary data.</text>
</comment>
<dbReference type="Gene3D" id="3.40.1280.10">
    <property type="match status" value="1"/>
</dbReference>
<dbReference type="InterPro" id="IPR003742">
    <property type="entry name" value="RlmH-like"/>
</dbReference>
<dbReference type="HAMAP" id="MF_00658">
    <property type="entry name" value="23SrRNA_methyltr_H"/>
    <property type="match status" value="1"/>
</dbReference>
<name>A0ABQ6AFB0_9PROT</name>
<dbReference type="PIRSF" id="PIRSF004505">
    <property type="entry name" value="MT_bac"/>
    <property type="match status" value="1"/>
</dbReference>
<protein>
    <recommendedName>
        <fullName evidence="5">Ribosomal RNA large subunit methyltransferase H</fullName>
        <ecNumber evidence="5">2.1.1.177</ecNumber>
    </recommendedName>
    <alternativeName>
        <fullName evidence="5">23S rRNA (pseudouridine1915-N3)-methyltransferase</fullName>
    </alternativeName>
    <alternativeName>
        <fullName evidence="5">23S rRNA m3Psi1915 methyltransferase</fullName>
    </alternativeName>
    <alternativeName>
        <fullName evidence="5">rRNA (pseudouridine-N3-)-methyltransferase RlmH</fullName>
    </alternativeName>
</protein>
<comment type="similarity">
    <text evidence="4 5">Belongs to the RNA methyltransferase RlmH family.</text>
</comment>
<dbReference type="EC" id="2.1.1.177" evidence="5"/>
<reference evidence="7" key="1">
    <citation type="journal article" date="2019" name="Int. J. Syst. Evol. Microbiol.">
        <title>The Global Catalogue of Microorganisms (GCM) 10K type strain sequencing project: providing services to taxonomists for standard genome sequencing and annotation.</title>
        <authorList>
            <consortium name="The Broad Institute Genomics Platform"/>
            <consortium name="The Broad Institute Genome Sequencing Center for Infectious Disease"/>
            <person name="Wu L."/>
            <person name="Ma J."/>
        </authorList>
    </citation>
    <scope>NUCLEOTIDE SEQUENCE [LARGE SCALE GENOMIC DNA]</scope>
    <source>
        <strain evidence="7">NBRC 112502</strain>
    </source>
</reference>
<keyword evidence="7" id="KW-1185">Reference proteome</keyword>
<comment type="function">
    <text evidence="5">Specifically methylates the pseudouridine at position 1915 (m3Psi1915) in 23S rRNA.</text>
</comment>
<dbReference type="Proteomes" id="UP001156641">
    <property type="component" value="Unassembled WGS sequence"/>
</dbReference>
<dbReference type="Pfam" id="PF02590">
    <property type="entry name" value="SPOUT_MTase"/>
    <property type="match status" value="1"/>
</dbReference>
<feature type="binding site" evidence="5">
    <location>
        <position position="97"/>
    </location>
    <ligand>
        <name>S-adenosyl-L-methionine</name>
        <dbReference type="ChEBI" id="CHEBI:59789"/>
    </ligand>
</feature>
<comment type="subcellular location">
    <subcellularLocation>
        <location evidence="5">Cytoplasm</location>
    </subcellularLocation>
</comment>
<evidence type="ECO:0000256" key="2">
    <source>
        <dbReference type="ARBA" id="ARBA00022679"/>
    </source>
</evidence>
<dbReference type="EMBL" id="BSOS01000094">
    <property type="protein sequence ID" value="GLR68804.1"/>
    <property type="molecule type" value="Genomic_DNA"/>
</dbReference>
<evidence type="ECO:0000256" key="4">
    <source>
        <dbReference type="ARBA" id="ARBA00038303"/>
    </source>
</evidence>
<evidence type="ECO:0000256" key="3">
    <source>
        <dbReference type="ARBA" id="ARBA00022691"/>
    </source>
</evidence>
<dbReference type="GO" id="GO:0008168">
    <property type="term" value="F:methyltransferase activity"/>
    <property type="evidence" value="ECO:0007669"/>
    <property type="project" value="UniProtKB-KW"/>
</dbReference>
<evidence type="ECO:0000256" key="5">
    <source>
        <dbReference type="HAMAP-Rule" id="MF_00658"/>
    </source>
</evidence>
<keyword evidence="5" id="KW-0698">rRNA processing</keyword>
<keyword evidence="3 5" id="KW-0949">S-adenosyl-L-methionine</keyword>
<evidence type="ECO:0000313" key="6">
    <source>
        <dbReference type="EMBL" id="GLR68804.1"/>
    </source>
</evidence>